<feature type="transmembrane region" description="Helical" evidence="1">
    <location>
        <begin position="152"/>
        <end position="171"/>
    </location>
</feature>
<proteinExistence type="predicted"/>
<sequence length="697" mass="82816">MKLRYEFWKLRKYKAFMVILCLLCCFKVFELTQTKTAYLFSNPNSEKYYQEYIDRYQGHLSKDDIKQINQEKNQFNICEQKRIEISNQLITYHVNANQVSQLKKEMNDALNYLDKQEAFTYFYDQVQYVQENQKDFIIFDSRGWQAMIEDEYVDIILIIILMIVNSLVFVVEYEEETYPVMISTIRGRKGVFLTKIKLSLIISTIFIFIFLISHDLFYLINGSFEHGTAYMQNIALFKHAPYHISLYIAVIVERIIRILGYYSIVVLTWILTIVFKRFVIAFFVQGGFYVLLTLLVSHKLLYIIPNPLSFILSSGYIRGQEFRLLNKHSENEMAIQTFFACSHIILWMGLIIFIGILLIGLRKFYLNYTHQQRKLRNKLMILVLLGCCLVGCQDSTIAVETDYKNRNYIESNGQIVYSHMDSLVTLDSKLQIEKYIKDPTYTDDGYISDFYMNDQYTYFWVYKQEGYRIYKYDESKRRVKLFYNHDTHLQSSLLYSYQEDYSFIDAPIIDNSARQFYIDDHYIYYATDKYVYKEDMNTQQASMIFSLANGSVLFTEGHIYFINNNLDLCDFDIKNQKTKIISNDLIYQFKSSYQNIYYSKAKDKGIYCFDGNKEVKILDDVYEMYEVSGDLLYLKEDKGVLIYNTSTHKEKHIMDRIIYTIQVLNEKEIIYTEEKGSHVNIVKADNDFENSVLLIQE</sequence>
<dbReference type="AlphaFoldDB" id="A0A4R3YSD6"/>
<name>A0A4R3YSD6_9FIRM</name>
<dbReference type="SUPFAM" id="SSF69304">
    <property type="entry name" value="Tricorn protease N-terminal domain"/>
    <property type="match status" value="1"/>
</dbReference>
<evidence type="ECO:0000313" key="4">
    <source>
        <dbReference type="Proteomes" id="UP000295515"/>
    </source>
</evidence>
<keyword evidence="2" id="KW-0732">Signal</keyword>
<feature type="transmembrane region" description="Helical" evidence="1">
    <location>
        <begin position="246"/>
        <end position="271"/>
    </location>
</feature>
<feature type="signal peptide" evidence="2">
    <location>
        <begin position="1"/>
        <end position="30"/>
    </location>
</feature>
<accession>A0A4R3YSD6</accession>
<reference evidence="3 4" key="1">
    <citation type="submission" date="2019-03" db="EMBL/GenBank/DDBJ databases">
        <title>Genomic Encyclopedia of Type Strains, Phase IV (KMG-IV): sequencing the most valuable type-strain genomes for metagenomic binning, comparative biology and taxonomic classification.</title>
        <authorList>
            <person name="Goeker M."/>
        </authorList>
    </citation>
    <scope>NUCLEOTIDE SEQUENCE [LARGE SCALE GENOMIC DNA]</scope>
    <source>
        <strain evidence="3 4">DSM 29487</strain>
    </source>
</reference>
<feature type="transmembrane region" description="Helical" evidence="1">
    <location>
        <begin position="192"/>
        <end position="212"/>
    </location>
</feature>
<feature type="chain" id="PRO_5039143221" description="ABC-type transport system involved in multi-copper enzyme maturation permease subunit" evidence="2">
    <location>
        <begin position="31"/>
        <end position="697"/>
    </location>
</feature>
<evidence type="ECO:0000313" key="3">
    <source>
        <dbReference type="EMBL" id="TCV95390.1"/>
    </source>
</evidence>
<comment type="caution">
    <text evidence="3">The sequence shown here is derived from an EMBL/GenBank/DDBJ whole genome shotgun (WGS) entry which is preliminary data.</text>
</comment>
<keyword evidence="1" id="KW-0472">Membrane</keyword>
<keyword evidence="4" id="KW-1185">Reference proteome</keyword>
<dbReference type="GeneID" id="98916030"/>
<evidence type="ECO:0008006" key="5">
    <source>
        <dbReference type="Google" id="ProtNLM"/>
    </source>
</evidence>
<keyword evidence="1" id="KW-1133">Transmembrane helix</keyword>
<dbReference type="EMBL" id="SMCQ01000017">
    <property type="protein sequence ID" value="TCV95390.1"/>
    <property type="molecule type" value="Genomic_DNA"/>
</dbReference>
<protein>
    <recommendedName>
        <fullName evidence="5">ABC-type transport system involved in multi-copper enzyme maturation permease subunit</fullName>
    </recommendedName>
</protein>
<keyword evidence="1" id="KW-0812">Transmembrane</keyword>
<dbReference type="RefSeq" id="WP_132226417.1">
    <property type="nucleotide sequence ID" value="NZ_JANKBF010000034.1"/>
</dbReference>
<evidence type="ECO:0000256" key="1">
    <source>
        <dbReference type="SAM" id="Phobius"/>
    </source>
</evidence>
<dbReference type="Proteomes" id="UP000295515">
    <property type="component" value="Unassembled WGS sequence"/>
</dbReference>
<evidence type="ECO:0000256" key="2">
    <source>
        <dbReference type="SAM" id="SignalP"/>
    </source>
</evidence>
<organism evidence="3 4">
    <name type="scientific">Longibaculum muris</name>
    <dbReference type="NCBI Taxonomy" id="1796628"/>
    <lineage>
        <taxon>Bacteria</taxon>
        <taxon>Bacillati</taxon>
        <taxon>Bacillota</taxon>
        <taxon>Erysipelotrichia</taxon>
        <taxon>Erysipelotrichales</taxon>
        <taxon>Coprobacillaceae</taxon>
        <taxon>Longibaculum</taxon>
    </lineage>
</organism>
<feature type="transmembrane region" description="Helical" evidence="1">
    <location>
        <begin position="333"/>
        <end position="359"/>
    </location>
</feature>
<gene>
    <name evidence="3" type="ORF">EDD60_11751</name>
</gene>